<protein>
    <submittedName>
        <fullName evidence="2">Uncharacterized protein</fullName>
    </submittedName>
</protein>
<evidence type="ECO:0000313" key="2">
    <source>
        <dbReference type="EMBL" id="QBI53477.1"/>
    </source>
</evidence>
<evidence type="ECO:0000313" key="3">
    <source>
        <dbReference type="Proteomes" id="UP000292235"/>
    </source>
</evidence>
<accession>A0A4P6Q439</accession>
<keyword evidence="1" id="KW-0812">Transmembrane</keyword>
<evidence type="ECO:0000256" key="1">
    <source>
        <dbReference type="SAM" id="Phobius"/>
    </source>
</evidence>
<reference evidence="2 3" key="1">
    <citation type="submission" date="2019-02" db="EMBL/GenBank/DDBJ databases">
        <authorList>
            <person name="Khodamoradi S."/>
            <person name="Hahnke R.L."/>
            <person name="Kaempfer P."/>
            <person name="Schumann P."/>
            <person name="Rohde M."/>
            <person name="Steinert M."/>
            <person name="Luzhetskyy A."/>
            <person name="Wink J."/>
            <person name="Ruckert C."/>
        </authorList>
    </citation>
    <scope>NUCLEOTIDE SEQUENCE [LARGE SCALE GENOMIC DNA]</scope>
    <source>
        <strain evidence="2 3">M2</strain>
    </source>
</reference>
<sequence length="97" mass="10553">MEILPPAEDMIPADLLLIASTYAVILLGVGGASALILHAVRCWREVRLEMALEEACRDRDAARGEADHLRGLLVRAAPHLLPEEPAAATTRIGRHRV</sequence>
<organism evidence="2 3">
    <name type="scientific">Streptomonospora litoralis</name>
    <dbReference type="NCBI Taxonomy" id="2498135"/>
    <lineage>
        <taxon>Bacteria</taxon>
        <taxon>Bacillati</taxon>
        <taxon>Actinomycetota</taxon>
        <taxon>Actinomycetes</taxon>
        <taxon>Streptosporangiales</taxon>
        <taxon>Nocardiopsidaceae</taxon>
        <taxon>Streptomonospora</taxon>
    </lineage>
</organism>
<proteinExistence type="predicted"/>
<dbReference type="EMBL" id="CP036455">
    <property type="protein sequence ID" value="QBI53477.1"/>
    <property type="molecule type" value="Genomic_DNA"/>
</dbReference>
<dbReference type="Proteomes" id="UP000292235">
    <property type="component" value="Chromosome"/>
</dbReference>
<dbReference type="AlphaFoldDB" id="A0A4P6Q439"/>
<keyword evidence="1" id="KW-0472">Membrane</keyword>
<dbReference type="KEGG" id="strr:EKD16_08415"/>
<name>A0A4P6Q439_9ACTN</name>
<dbReference type="RefSeq" id="WP_131097836.1">
    <property type="nucleotide sequence ID" value="NZ_CP036455.1"/>
</dbReference>
<gene>
    <name evidence="2" type="ORF">EKD16_08415</name>
</gene>
<feature type="transmembrane region" description="Helical" evidence="1">
    <location>
        <begin position="15"/>
        <end position="40"/>
    </location>
</feature>
<keyword evidence="1" id="KW-1133">Transmembrane helix</keyword>
<keyword evidence="3" id="KW-1185">Reference proteome</keyword>